<dbReference type="Proteomes" id="UP001314263">
    <property type="component" value="Unassembled WGS sequence"/>
</dbReference>
<evidence type="ECO:0000256" key="1">
    <source>
        <dbReference type="SAM" id="MobiDB-lite"/>
    </source>
</evidence>
<feature type="region of interest" description="Disordered" evidence="1">
    <location>
        <begin position="181"/>
        <end position="204"/>
    </location>
</feature>
<proteinExistence type="predicted"/>
<feature type="signal peptide" evidence="2">
    <location>
        <begin position="1"/>
        <end position="24"/>
    </location>
</feature>
<evidence type="ECO:0000313" key="4">
    <source>
        <dbReference type="Proteomes" id="UP001314263"/>
    </source>
</evidence>
<feature type="region of interest" description="Disordered" evidence="1">
    <location>
        <begin position="79"/>
        <end position="116"/>
    </location>
</feature>
<protein>
    <submittedName>
        <fullName evidence="3">Uncharacterized protein</fullName>
    </submittedName>
</protein>
<feature type="chain" id="PRO_5043807765" evidence="2">
    <location>
        <begin position="25"/>
        <end position="204"/>
    </location>
</feature>
<keyword evidence="2" id="KW-0732">Signal</keyword>
<comment type="caution">
    <text evidence="3">The sequence shown here is derived from an EMBL/GenBank/DDBJ whole genome shotgun (WGS) entry which is preliminary data.</text>
</comment>
<reference evidence="3 4" key="1">
    <citation type="submission" date="2023-10" db="EMBL/GenBank/DDBJ databases">
        <authorList>
            <person name="Maclean D."/>
            <person name="Macfadyen A."/>
        </authorList>
    </citation>
    <scope>NUCLEOTIDE SEQUENCE [LARGE SCALE GENOMIC DNA]</scope>
</reference>
<dbReference type="AlphaFoldDB" id="A0AAV1IE44"/>
<evidence type="ECO:0000313" key="3">
    <source>
        <dbReference type="EMBL" id="CAK0785583.1"/>
    </source>
</evidence>
<evidence type="ECO:0000256" key="2">
    <source>
        <dbReference type="SAM" id="SignalP"/>
    </source>
</evidence>
<organism evidence="3 4">
    <name type="scientific">Coccomyxa viridis</name>
    <dbReference type="NCBI Taxonomy" id="1274662"/>
    <lineage>
        <taxon>Eukaryota</taxon>
        <taxon>Viridiplantae</taxon>
        <taxon>Chlorophyta</taxon>
        <taxon>core chlorophytes</taxon>
        <taxon>Trebouxiophyceae</taxon>
        <taxon>Trebouxiophyceae incertae sedis</taxon>
        <taxon>Coccomyxaceae</taxon>
        <taxon>Coccomyxa</taxon>
    </lineage>
</organism>
<feature type="region of interest" description="Disordered" evidence="1">
    <location>
        <begin position="32"/>
        <end position="51"/>
    </location>
</feature>
<name>A0AAV1IE44_9CHLO</name>
<sequence length="204" mass="20639">MHASAALVFACACAALSLLSPVRSLEYYTGQTSRRRLQQGPGGGTCQNGPRSAQYRCMAVSSRSSGYQFCTRLCQSGLGGRNSDDSDNESPPPSRDLVGSAANGGNNTRLQTAGGLGGSTLGSAGVGGAGSCTPCLDVQQQCQRGESGGGGLSQAYYRAYVNRYYSGVNCQDIGPAVAIGASNASPSPSYSPSPAYSPPGSGGR</sequence>
<accession>A0AAV1IE44</accession>
<keyword evidence="4" id="KW-1185">Reference proteome</keyword>
<dbReference type="EMBL" id="CAUYUE010000012">
    <property type="protein sequence ID" value="CAK0785583.1"/>
    <property type="molecule type" value="Genomic_DNA"/>
</dbReference>
<gene>
    <name evidence="3" type="ORF">CVIRNUC_008793</name>
</gene>